<reference evidence="2 3" key="1">
    <citation type="submission" date="2017-08" db="EMBL/GenBank/DDBJ databases">
        <title>Acidophilic green algal genome provides insights into adaptation to an acidic environment.</title>
        <authorList>
            <person name="Hirooka S."/>
            <person name="Hirose Y."/>
            <person name="Kanesaki Y."/>
            <person name="Higuchi S."/>
            <person name="Fujiwara T."/>
            <person name="Onuma R."/>
            <person name="Era A."/>
            <person name="Ohbayashi R."/>
            <person name="Uzuka A."/>
            <person name="Nozaki H."/>
            <person name="Yoshikawa H."/>
            <person name="Miyagishima S.Y."/>
        </authorList>
    </citation>
    <scope>NUCLEOTIDE SEQUENCE [LARGE SCALE GENOMIC DNA]</scope>
    <source>
        <strain evidence="2 3">NIES-2499</strain>
    </source>
</reference>
<gene>
    <name evidence="2" type="ORF">CEUSTIGMA_g572.t1</name>
</gene>
<evidence type="ECO:0000313" key="2">
    <source>
        <dbReference type="EMBL" id="GAX73119.1"/>
    </source>
</evidence>
<dbReference type="Proteomes" id="UP000232323">
    <property type="component" value="Unassembled WGS sequence"/>
</dbReference>
<protein>
    <submittedName>
        <fullName evidence="2">Uncharacterized protein</fullName>
    </submittedName>
</protein>
<name>A0A250WQZ8_9CHLO</name>
<dbReference type="OrthoDB" id="558247at2759"/>
<dbReference type="Gene3D" id="6.20.250.70">
    <property type="match status" value="1"/>
</dbReference>
<evidence type="ECO:0000256" key="1">
    <source>
        <dbReference type="SAM" id="MobiDB-lite"/>
    </source>
</evidence>
<dbReference type="EMBL" id="BEGY01000002">
    <property type="protein sequence ID" value="GAX73119.1"/>
    <property type="molecule type" value="Genomic_DNA"/>
</dbReference>
<dbReference type="AlphaFoldDB" id="A0A250WQZ8"/>
<sequence>MESKVKNKRKVSFVEVEENLDKRYHPGPTFSASLNVPHFDTRGLQDGTKELWLIQMPKQMNVQGLHGLTVEMDMRKVEEHQAATLGSMGSRDGSKLQLVQESNQLSDQLYVVAGREAAPAAMGLFPVSRRITLEKVLAEQHAGICGIQETVADPIEETEIEGEIAKQIENTAGKSKKEKKKEKKQERRYSSGQAT</sequence>
<organism evidence="2 3">
    <name type="scientific">Chlamydomonas eustigma</name>
    <dbReference type="NCBI Taxonomy" id="1157962"/>
    <lineage>
        <taxon>Eukaryota</taxon>
        <taxon>Viridiplantae</taxon>
        <taxon>Chlorophyta</taxon>
        <taxon>core chlorophytes</taxon>
        <taxon>Chlorophyceae</taxon>
        <taxon>CS clade</taxon>
        <taxon>Chlamydomonadales</taxon>
        <taxon>Chlamydomonadaceae</taxon>
        <taxon>Chlamydomonas</taxon>
    </lineage>
</organism>
<evidence type="ECO:0000313" key="3">
    <source>
        <dbReference type="Proteomes" id="UP000232323"/>
    </source>
</evidence>
<feature type="region of interest" description="Disordered" evidence="1">
    <location>
        <begin position="166"/>
        <end position="195"/>
    </location>
</feature>
<comment type="caution">
    <text evidence="2">The sequence shown here is derived from an EMBL/GenBank/DDBJ whole genome shotgun (WGS) entry which is preliminary data.</text>
</comment>
<accession>A0A250WQZ8</accession>
<proteinExistence type="predicted"/>
<keyword evidence="3" id="KW-1185">Reference proteome</keyword>